<evidence type="ECO:0000256" key="7">
    <source>
        <dbReference type="ARBA" id="ARBA00023125"/>
    </source>
</evidence>
<dbReference type="SUPFAM" id="SSF46689">
    <property type="entry name" value="Homeodomain-like"/>
    <property type="match status" value="2"/>
</dbReference>
<reference evidence="14" key="1">
    <citation type="submission" date="2017-07" db="EMBL/GenBank/DDBJ databases">
        <authorList>
            <person name="Varghese N."/>
            <person name="Submissions S."/>
        </authorList>
    </citation>
    <scope>NUCLEOTIDE SEQUENCE [LARGE SCALE GENOMIC DNA]</scope>
    <source>
        <strain evidence="14">NLAE-zl-C134</strain>
    </source>
</reference>
<evidence type="ECO:0000256" key="2">
    <source>
        <dbReference type="ARBA" id="ARBA00018672"/>
    </source>
</evidence>
<dbReference type="GO" id="GO:0000160">
    <property type="term" value="P:phosphorelay signal transduction system"/>
    <property type="evidence" value="ECO:0007669"/>
    <property type="project" value="UniProtKB-KW"/>
</dbReference>
<organism evidence="13 14">
    <name type="scientific">Faecalicatena contorta</name>
    <dbReference type="NCBI Taxonomy" id="39482"/>
    <lineage>
        <taxon>Bacteria</taxon>
        <taxon>Bacillati</taxon>
        <taxon>Bacillota</taxon>
        <taxon>Clostridia</taxon>
        <taxon>Lachnospirales</taxon>
        <taxon>Lachnospiraceae</taxon>
        <taxon>Faecalicatena</taxon>
    </lineage>
</organism>
<keyword evidence="4 10" id="KW-0597">Phosphoprotein</keyword>
<protein>
    <recommendedName>
        <fullName evidence="2">Stage 0 sporulation protein A homolog</fullName>
    </recommendedName>
</protein>
<dbReference type="EMBL" id="UHJJ01000008">
    <property type="protein sequence ID" value="SUQ14902.1"/>
    <property type="molecule type" value="Genomic_DNA"/>
</dbReference>
<keyword evidence="8" id="KW-0804">Transcription</keyword>
<evidence type="ECO:0000256" key="6">
    <source>
        <dbReference type="ARBA" id="ARBA00023015"/>
    </source>
</evidence>
<feature type="domain" description="HTH araC/xylS-type" evidence="11">
    <location>
        <begin position="435"/>
        <end position="533"/>
    </location>
</feature>
<dbReference type="SUPFAM" id="SSF52172">
    <property type="entry name" value="CheY-like"/>
    <property type="match status" value="1"/>
</dbReference>
<dbReference type="Proteomes" id="UP000254051">
    <property type="component" value="Unassembled WGS sequence"/>
</dbReference>
<keyword evidence="14" id="KW-1185">Reference proteome</keyword>
<comment type="function">
    <text evidence="9">May play the central regulatory role in sporulation. It may be an element of the effector pathway responsible for the activation of sporulation genes in response to nutritional stress. Spo0A may act in concert with spo0H (a sigma factor) to control the expression of some genes that are critical to the sporulation process.</text>
</comment>
<evidence type="ECO:0000313" key="13">
    <source>
        <dbReference type="EMBL" id="SUQ14902.1"/>
    </source>
</evidence>
<dbReference type="InterPro" id="IPR018060">
    <property type="entry name" value="HTH_AraC"/>
</dbReference>
<dbReference type="PROSITE" id="PS50110">
    <property type="entry name" value="RESPONSE_REGULATORY"/>
    <property type="match status" value="1"/>
</dbReference>
<dbReference type="InterPro" id="IPR011006">
    <property type="entry name" value="CheY-like_superfamily"/>
</dbReference>
<dbReference type="InterPro" id="IPR051552">
    <property type="entry name" value="HptR"/>
</dbReference>
<dbReference type="RefSeq" id="WP_109712207.1">
    <property type="nucleotide sequence ID" value="NZ_QGDS01000008.1"/>
</dbReference>
<evidence type="ECO:0000256" key="5">
    <source>
        <dbReference type="ARBA" id="ARBA00023012"/>
    </source>
</evidence>
<dbReference type="GO" id="GO:0043565">
    <property type="term" value="F:sequence-specific DNA binding"/>
    <property type="evidence" value="ECO:0007669"/>
    <property type="project" value="InterPro"/>
</dbReference>
<dbReference type="Pfam" id="PF00072">
    <property type="entry name" value="Response_reg"/>
    <property type="match status" value="1"/>
</dbReference>
<dbReference type="Gene3D" id="1.10.10.60">
    <property type="entry name" value="Homeodomain-like"/>
    <property type="match status" value="2"/>
</dbReference>
<dbReference type="CDD" id="cd17536">
    <property type="entry name" value="REC_YesN-like"/>
    <property type="match status" value="1"/>
</dbReference>
<dbReference type="InterPro" id="IPR001789">
    <property type="entry name" value="Sig_transdc_resp-reg_receiver"/>
</dbReference>
<evidence type="ECO:0000313" key="14">
    <source>
        <dbReference type="Proteomes" id="UP000254051"/>
    </source>
</evidence>
<dbReference type="OrthoDB" id="9794370at2"/>
<gene>
    <name evidence="13" type="ORF">SAMN05216529_108127</name>
</gene>
<evidence type="ECO:0000256" key="4">
    <source>
        <dbReference type="ARBA" id="ARBA00022553"/>
    </source>
</evidence>
<keyword evidence="7 13" id="KW-0238">DNA-binding</keyword>
<accession>A0A316AH52</accession>
<dbReference type="Gene3D" id="3.40.50.2300">
    <property type="match status" value="1"/>
</dbReference>
<evidence type="ECO:0000256" key="1">
    <source>
        <dbReference type="ARBA" id="ARBA00004496"/>
    </source>
</evidence>
<sequence length="537" mass="61865">MYRVLVIDDEEIIRNGICKKINRFFPELEVAPAQENAIEALHFIQNNQVDIVLVDIKMPMMNGLEFIAKAKEYNQFLKFIVISGFKNFEYARTAITLGVNDYLLKPIDNEEFKKQIQELLGDLDKNKENRAIESRIKTKAYEGTTYKKNRYLTELVSADAEIDTTELLADLKEMEIVFKQKKYVVMTIIAGNIKEIPEFKNVSGLEILQYAVCNVIDEVFANCEGRSFTHFKYDNQFVLILNTDTTIARYFLIEKANKLVTILDNIYGLTLHIGIGDEVEAVEDVCKSYRQSVQSVMQCNLPSVSSVCHFSEIKIKKSDIQIITGLKKDLLESFIKTQNEAEIKKCLQEIFREAVKNNYENIKIISLDIYFIVLKLLKENEKDTDIALAMFEEIEGAISANSSIELLEGWLENKLIEVSQLFSKSKKNYGKPLIEEIIEYIEKNYSKDISLGGIAKKFFINTSYLSQLFKKEKNIKFIDYITGLRLDKAQELLVTSSLSVNEIAGAIGYNDARYFREVFVKHLHMTPSRYRKEKTSD</sequence>
<evidence type="ECO:0000256" key="8">
    <source>
        <dbReference type="ARBA" id="ARBA00023163"/>
    </source>
</evidence>
<evidence type="ECO:0000256" key="10">
    <source>
        <dbReference type="PROSITE-ProRule" id="PRU00169"/>
    </source>
</evidence>
<dbReference type="SMART" id="SM00342">
    <property type="entry name" value="HTH_ARAC"/>
    <property type="match status" value="1"/>
</dbReference>
<evidence type="ECO:0000259" key="11">
    <source>
        <dbReference type="PROSITE" id="PS01124"/>
    </source>
</evidence>
<evidence type="ECO:0000256" key="9">
    <source>
        <dbReference type="ARBA" id="ARBA00024867"/>
    </source>
</evidence>
<keyword evidence="3" id="KW-0963">Cytoplasm</keyword>
<dbReference type="PROSITE" id="PS01124">
    <property type="entry name" value="HTH_ARAC_FAMILY_2"/>
    <property type="match status" value="1"/>
</dbReference>
<keyword evidence="5" id="KW-0902">Two-component regulatory system</keyword>
<keyword evidence="6" id="KW-0805">Transcription regulation</keyword>
<feature type="modified residue" description="4-aspartylphosphate" evidence="10">
    <location>
        <position position="55"/>
    </location>
</feature>
<evidence type="ECO:0000256" key="3">
    <source>
        <dbReference type="ARBA" id="ARBA00022490"/>
    </source>
</evidence>
<dbReference type="PANTHER" id="PTHR42713">
    <property type="entry name" value="HISTIDINE KINASE-RELATED"/>
    <property type="match status" value="1"/>
</dbReference>
<dbReference type="SMART" id="SM00448">
    <property type="entry name" value="REC"/>
    <property type="match status" value="1"/>
</dbReference>
<dbReference type="PANTHER" id="PTHR42713:SF3">
    <property type="entry name" value="TRANSCRIPTIONAL REGULATORY PROTEIN HPTR"/>
    <property type="match status" value="1"/>
</dbReference>
<dbReference type="AlphaFoldDB" id="A0A316AH52"/>
<dbReference type="GO" id="GO:0003700">
    <property type="term" value="F:DNA-binding transcription factor activity"/>
    <property type="evidence" value="ECO:0007669"/>
    <property type="project" value="InterPro"/>
</dbReference>
<name>A0A316AH52_9FIRM</name>
<comment type="subcellular location">
    <subcellularLocation>
        <location evidence="1">Cytoplasm</location>
    </subcellularLocation>
</comment>
<proteinExistence type="predicted"/>
<dbReference type="GO" id="GO:0005737">
    <property type="term" value="C:cytoplasm"/>
    <property type="evidence" value="ECO:0007669"/>
    <property type="project" value="UniProtKB-SubCell"/>
</dbReference>
<dbReference type="Pfam" id="PF12833">
    <property type="entry name" value="HTH_18"/>
    <property type="match status" value="1"/>
</dbReference>
<dbReference type="InterPro" id="IPR009057">
    <property type="entry name" value="Homeodomain-like_sf"/>
</dbReference>
<evidence type="ECO:0000259" key="12">
    <source>
        <dbReference type="PROSITE" id="PS50110"/>
    </source>
</evidence>
<feature type="domain" description="Response regulatory" evidence="12">
    <location>
        <begin position="3"/>
        <end position="120"/>
    </location>
</feature>